<name>D4YTE8_9LACO</name>
<gene>
    <name evidence="2" type="ORF">HMPREF0493_0809</name>
</gene>
<dbReference type="EMBL" id="ADNY01000029">
    <property type="protein sequence ID" value="EFG55618.1"/>
    <property type="molecule type" value="Genomic_DNA"/>
</dbReference>
<reference evidence="2 3" key="1">
    <citation type="submission" date="2010-04" db="EMBL/GenBank/DDBJ databases">
        <authorList>
            <person name="Muzny D."/>
            <person name="Qin X."/>
            <person name="Deng J."/>
            <person name="Jiang H."/>
            <person name="Liu Y."/>
            <person name="Qu J."/>
            <person name="Song X.-Z."/>
            <person name="Zhang L."/>
            <person name="Thornton R."/>
            <person name="Coyle M."/>
            <person name="Francisco L."/>
            <person name="Jackson L."/>
            <person name="Javaid M."/>
            <person name="Korchina V."/>
            <person name="Kovar C."/>
            <person name="Mata R."/>
            <person name="Mathew T."/>
            <person name="Ngo R."/>
            <person name="Nguyen L."/>
            <person name="Nguyen N."/>
            <person name="Okwuonu G."/>
            <person name="Ongeri F."/>
            <person name="Pham C."/>
            <person name="Simmons D."/>
            <person name="Wilczek-Boney K."/>
            <person name="Hale W."/>
            <person name="Jakkamsetti A."/>
            <person name="Pham P."/>
            <person name="Ruth R."/>
            <person name="San Lucas F."/>
            <person name="Warren J."/>
            <person name="Zhang J."/>
            <person name="Zhao Z."/>
            <person name="Zhou C."/>
            <person name="Zhu D."/>
            <person name="Lee S."/>
            <person name="Bess C."/>
            <person name="Blankenburg K."/>
            <person name="Forbes L."/>
            <person name="Fu Q."/>
            <person name="Gubbala S."/>
            <person name="Hirani K."/>
            <person name="Jayaseelan J.C."/>
            <person name="Lara F."/>
            <person name="Munidasa M."/>
            <person name="Palculict T."/>
            <person name="Patil S."/>
            <person name="Pu L.-L."/>
            <person name="Saada N."/>
            <person name="Tang L."/>
            <person name="Weissenberger G."/>
            <person name="Zhu Y."/>
            <person name="Hemphill L."/>
            <person name="Shang Y."/>
            <person name="Youmans B."/>
            <person name="Ayvaz T."/>
            <person name="Ross M."/>
            <person name="Santibanez J."/>
            <person name="Aqrawi P."/>
            <person name="Gross S."/>
            <person name="Joshi V."/>
            <person name="Fowler G."/>
            <person name="Nazareth L."/>
            <person name="Reid J."/>
            <person name="Worley K."/>
            <person name="Petrosino J."/>
            <person name="Highlander S."/>
            <person name="Gibbs R."/>
        </authorList>
    </citation>
    <scope>NUCLEOTIDE SEQUENCE [LARGE SCALE GENOMIC DNA]</scope>
    <source>
        <strain evidence="2 3">DSM 11664</strain>
    </source>
</reference>
<dbReference type="PANTHER" id="PTHR47547">
    <property type="match status" value="1"/>
</dbReference>
<feature type="transmembrane region" description="Helical" evidence="1">
    <location>
        <begin position="67"/>
        <end position="85"/>
    </location>
</feature>
<accession>D4YTE8</accession>
<dbReference type="eggNOG" id="COG0531">
    <property type="taxonomic scope" value="Bacteria"/>
</dbReference>
<dbReference type="PANTHER" id="PTHR47547:SF1">
    <property type="entry name" value="ASPARTATE-PROTON SYMPORTER"/>
    <property type="match status" value="1"/>
</dbReference>
<keyword evidence="1" id="KW-0812">Transmembrane</keyword>
<proteinExistence type="predicted"/>
<evidence type="ECO:0000256" key="1">
    <source>
        <dbReference type="SAM" id="Phobius"/>
    </source>
</evidence>
<organism evidence="2 3">
    <name type="scientific">Lactobacillus amylolyticus DSM 11664</name>
    <dbReference type="NCBI Taxonomy" id="585524"/>
    <lineage>
        <taxon>Bacteria</taxon>
        <taxon>Bacillati</taxon>
        <taxon>Bacillota</taxon>
        <taxon>Bacilli</taxon>
        <taxon>Lactobacillales</taxon>
        <taxon>Lactobacillaceae</taxon>
        <taxon>Lactobacillus</taxon>
    </lineage>
</organism>
<protein>
    <submittedName>
        <fullName evidence="2">Uncharacterized protein</fullName>
    </submittedName>
</protein>
<dbReference type="AlphaFoldDB" id="D4YTE8"/>
<dbReference type="Proteomes" id="UP000004069">
    <property type="component" value="Unassembled WGS sequence"/>
</dbReference>
<feature type="transmembrane region" description="Helical" evidence="1">
    <location>
        <begin position="38"/>
        <end position="61"/>
    </location>
</feature>
<sequence>MWPTTIQVIFVIALGLPVYIYYELKYQKSGLHEQLQHAWWIIVYLVGMSLMSYCGSSGFGGQDWIKYPWDFVLIIVVSLLFYYWGIHTSKNKPDPAAVKINQKTQ</sequence>
<keyword evidence="1" id="KW-0472">Membrane</keyword>
<comment type="caution">
    <text evidence="2">The sequence shown here is derived from an EMBL/GenBank/DDBJ whole genome shotgun (WGS) entry which is preliminary data.</text>
</comment>
<dbReference type="InterPro" id="IPR052962">
    <property type="entry name" value="AA_Transporter_AGT"/>
</dbReference>
<feature type="transmembrane region" description="Helical" evidence="1">
    <location>
        <begin position="6"/>
        <end position="26"/>
    </location>
</feature>
<keyword evidence="1" id="KW-1133">Transmembrane helix</keyword>
<evidence type="ECO:0000313" key="2">
    <source>
        <dbReference type="EMBL" id="EFG55618.1"/>
    </source>
</evidence>
<keyword evidence="3" id="KW-1185">Reference proteome</keyword>
<evidence type="ECO:0000313" key="3">
    <source>
        <dbReference type="Proteomes" id="UP000004069"/>
    </source>
</evidence>